<gene>
    <name evidence="2" type="ORF">Tci_029106</name>
</gene>
<proteinExistence type="predicted"/>
<dbReference type="CDD" id="cd09272">
    <property type="entry name" value="RNase_HI_RT_Ty1"/>
    <property type="match status" value="1"/>
</dbReference>
<organism evidence="2">
    <name type="scientific">Tanacetum cinerariifolium</name>
    <name type="common">Dalmatian daisy</name>
    <name type="synonym">Chrysanthemum cinerariifolium</name>
    <dbReference type="NCBI Taxonomy" id="118510"/>
    <lineage>
        <taxon>Eukaryota</taxon>
        <taxon>Viridiplantae</taxon>
        <taxon>Streptophyta</taxon>
        <taxon>Embryophyta</taxon>
        <taxon>Tracheophyta</taxon>
        <taxon>Spermatophyta</taxon>
        <taxon>Magnoliopsida</taxon>
        <taxon>eudicotyledons</taxon>
        <taxon>Gunneridae</taxon>
        <taxon>Pentapetalae</taxon>
        <taxon>asterids</taxon>
        <taxon>campanulids</taxon>
        <taxon>Asterales</taxon>
        <taxon>Asteraceae</taxon>
        <taxon>Asteroideae</taxon>
        <taxon>Anthemideae</taxon>
        <taxon>Anthemidinae</taxon>
        <taxon>Tanacetum</taxon>
    </lineage>
</organism>
<sequence>MDMTYRGFLRVGTTFDIFHNILLLYIEYGVWSSPGYGVLDFVSSRFLVKCRHIYTISSLMDTAYRMSEIPKGNDVLLLLLDYYPPENKTFVACYAEFIENSLISQETSGSTVDFDEIQREDAQPSKNTSEHQPEAEHDDVEPQTDVNLVHGSARIPQAPERYGFIWVPPNVEIFQMQPNVDLSKTQGPFIPAEVKRMKGVPYASAIGSIMYATGYVFVMNECTVDWKSSKQSTTMMCSKKGEYIAASEATLEAIWIRKFIFGLGVVLNNDRPMDMYCDNTGSTSIADEPGVQKGAKHFR</sequence>
<dbReference type="AlphaFoldDB" id="A0A6L2L5X6"/>
<accession>A0A6L2L5X6</accession>
<dbReference type="EMBL" id="BKCJ010003779">
    <property type="protein sequence ID" value="GEU57128.1"/>
    <property type="molecule type" value="Genomic_DNA"/>
</dbReference>
<dbReference type="PANTHER" id="PTHR11439:SF496">
    <property type="entry name" value="RNA-DIRECTED DNA POLYMERASE"/>
    <property type="match status" value="1"/>
</dbReference>
<evidence type="ECO:0000313" key="2">
    <source>
        <dbReference type="EMBL" id="GEU57128.1"/>
    </source>
</evidence>
<dbReference type="PANTHER" id="PTHR11439">
    <property type="entry name" value="GAG-POL-RELATED RETROTRANSPOSON"/>
    <property type="match status" value="1"/>
</dbReference>
<name>A0A6L2L5X6_TANCI</name>
<feature type="compositionally biased region" description="Basic and acidic residues" evidence="1">
    <location>
        <begin position="121"/>
        <end position="135"/>
    </location>
</feature>
<feature type="region of interest" description="Disordered" evidence="1">
    <location>
        <begin position="121"/>
        <end position="142"/>
    </location>
</feature>
<protein>
    <recommendedName>
        <fullName evidence="3">Retrovirus-related Pol polyprotein from transposon TNT 1-94</fullName>
    </recommendedName>
</protein>
<reference evidence="2" key="1">
    <citation type="journal article" date="2019" name="Sci. Rep.">
        <title>Draft genome of Tanacetum cinerariifolium, the natural source of mosquito coil.</title>
        <authorList>
            <person name="Yamashiro T."/>
            <person name="Shiraishi A."/>
            <person name="Satake H."/>
            <person name="Nakayama K."/>
        </authorList>
    </citation>
    <scope>NUCLEOTIDE SEQUENCE</scope>
</reference>
<evidence type="ECO:0008006" key="3">
    <source>
        <dbReference type="Google" id="ProtNLM"/>
    </source>
</evidence>
<evidence type="ECO:0000256" key="1">
    <source>
        <dbReference type="SAM" id="MobiDB-lite"/>
    </source>
</evidence>
<comment type="caution">
    <text evidence="2">The sequence shown here is derived from an EMBL/GenBank/DDBJ whole genome shotgun (WGS) entry which is preliminary data.</text>
</comment>